<protein>
    <submittedName>
        <fullName evidence="2">FkbM family methyltransferase</fullName>
    </submittedName>
</protein>
<dbReference type="SUPFAM" id="SSF53335">
    <property type="entry name" value="S-adenosyl-L-methionine-dependent methyltransferases"/>
    <property type="match status" value="1"/>
</dbReference>
<dbReference type="RefSeq" id="WP_261236923.1">
    <property type="nucleotide sequence ID" value="NZ_JAMXFA010000039.1"/>
</dbReference>
<dbReference type="PANTHER" id="PTHR34203">
    <property type="entry name" value="METHYLTRANSFERASE, FKBM FAMILY PROTEIN"/>
    <property type="match status" value="1"/>
</dbReference>
<dbReference type="EMBL" id="JAMXFA010000039">
    <property type="protein sequence ID" value="MCT7980529.1"/>
    <property type="molecule type" value="Genomic_DNA"/>
</dbReference>
<dbReference type="Gene3D" id="3.40.50.150">
    <property type="entry name" value="Vaccinia Virus protein VP39"/>
    <property type="match status" value="1"/>
</dbReference>
<dbReference type="InterPro" id="IPR029063">
    <property type="entry name" value="SAM-dependent_MTases_sf"/>
</dbReference>
<dbReference type="PANTHER" id="PTHR34203:SF15">
    <property type="entry name" value="SLL1173 PROTEIN"/>
    <property type="match status" value="1"/>
</dbReference>
<dbReference type="InterPro" id="IPR052514">
    <property type="entry name" value="SAM-dependent_MTase"/>
</dbReference>
<dbReference type="InterPro" id="IPR006342">
    <property type="entry name" value="FkbM_mtfrase"/>
</dbReference>
<proteinExistence type="predicted"/>
<dbReference type="Pfam" id="PF05050">
    <property type="entry name" value="Methyltransf_21"/>
    <property type="match status" value="1"/>
</dbReference>
<evidence type="ECO:0000313" key="2">
    <source>
        <dbReference type="EMBL" id="MCT7980529.1"/>
    </source>
</evidence>
<reference evidence="2 3" key="1">
    <citation type="journal article" date="2022" name="Front. Microbiol.">
        <title>High genomic differentiation and limited gene flow indicate recent cryptic speciation within the genus Laspinema (cyanobacteria).</title>
        <authorList>
            <person name="Stanojkovic A."/>
            <person name="Skoupy S."/>
            <person name="Skaloud P."/>
            <person name="Dvorak P."/>
        </authorList>
    </citation>
    <scope>NUCLEOTIDE SEQUENCE [LARGE SCALE GENOMIC DNA]</scope>
    <source>
        <strain evidence="2 3">D3b</strain>
    </source>
</reference>
<evidence type="ECO:0000259" key="1">
    <source>
        <dbReference type="Pfam" id="PF05050"/>
    </source>
</evidence>
<dbReference type="NCBIfam" id="TIGR01444">
    <property type="entry name" value="fkbM_fam"/>
    <property type="match status" value="1"/>
</dbReference>
<organism evidence="2 3">
    <name type="scientific">Laspinema olomoucense D3b</name>
    <dbReference type="NCBI Taxonomy" id="2953688"/>
    <lineage>
        <taxon>Bacteria</taxon>
        <taxon>Bacillati</taxon>
        <taxon>Cyanobacteriota</taxon>
        <taxon>Cyanophyceae</taxon>
        <taxon>Oscillatoriophycideae</taxon>
        <taxon>Oscillatoriales</taxon>
        <taxon>Laspinemataceae</taxon>
        <taxon>Laspinema</taxon>
        <taxon>Laspinema olomoucense</taxon>
    </lineage>
</organism>
<evidence type="ECO:0000313" key="3">
    <source>
        <dbReference type="Proteomes" id="UP001525961"/>
    </source>
</evidence>
<keyword evidence="3" id="KW-1185">Reference proteome</keyword>
<dbReference type="GO" id="GO:0032259">
    <property type="term" value="P:methylation"/>
    <property type="evidence" value="ECO:0007669"/>
    <property type="project" value="UniProtKB-KW"/>
</dbReference>
<sequence length="551" mass="61917">MENSSFYTNYWEYVNQVCPNIKAESLSNPDIEASIKKTSWEDPTSARELNNIAVLALIEAEQCEDSSLKEMYVEIAFESLVQGTEMEGDDPLCAAHLALLFTLNGEVDAAIPLALSTFDEAMQAAYVDLKTISPNIVYCPSPLSVNFRRDERLSEILQCNNGYIQALWLLEKVIERLEIESIGRRDVVIIYTKKRIDLLGIGVQKLLFYIWEKINFERELFLNTKSLFLVNKLQEKVPFFFCPELIQTLYLILRDAQEIEAAKFWQNLSGFITGYNIDSLELKWTHLPIESPFTYLPFETKLLLAAEPTGRSIVTSILIAQGDWFEKEMEFWRSQIKPGMTVIDVGANVGVYTFSAANQVGSEGRVLAIEPFAGCIQCLEETCRVNNLSSVTICAGAASDRNGTVRLSLNESSELNEIVAENTGEEIETGSYQEVACFTLDSLSERENLTQVDFMKIDAEGHELAVLVGSARILSEFAPVILYENIAGVTGSNLPVASYLNSRGYKLFLYRPYLPELVPIIAEDDYPDHLNIIAVPECKVNQFYNVNSVNS</sequence>
<feature type="domain" description="Methyltransferase FkbM" evidence="1">
    <location>
        <begin position="344"/>
        <end position="507"/>
    </location>
</feature>
<comment type="caution">
    <text evidence="2">The sequence shown here is derived from an EMBL/GenBank/DDBJ whole genome shotgun (WGS) entry which is preliminary data.</text>
</comment>
<gene>
    <name evidence="2" type="ORF">NG792_22655</name>
</gene>
<keyword evidence="2" id="KW-0489">Methyltransferase</keyword>
<dbReference type="Proteomes" id="UP001525961">
    <property type="component" value="Unassembled WGS sequence"/>
</dbReference>
<name>A0ABT2NCW0_9CYAN</name>
<dbReference type="GO" id="GO:0008168">
    <property type="term" value="F:methyltransferase activity"/>
    <property type="evidence" value="ECO:0007669"/>
    <property type="project" value="UniProtKB-KW"/>
</dbReference>
<accession>A0ABT2NCW0</accession>
<keyword evidence="2" id="KW-0808">Transferase</keyword>